<dbReference type="EMBL" id="OZ026884">
    <property type="protein sequence ID" value="CAL1241494.1"/>
    <property type="molecule type" value="Genomic_DNA"/>
</dbReference>
<keyword evidence="5 7" id="KW-1133">Transmembrane helix</keyword>
<dbReference type="SUPFAM" id="SSF82693">
    <property type="entry name" value="Multidrug efflux transporter AcrB pore domain, PN1, PN2, PC1 and PC2 subdomains"/>
    <property type="match status" value="4"/>
</dbReference>
<dbReference type="Gene3D" id="3.30.70.1430">
    <property type="entry name" value="Multidrug efflux transporter AcrB pore domain"/>
    <property type="match status" value="2"/>
</dbReference>
<gene>
    <name evidence="8" type="primary">mdtC</name>
    <name evidence="8" type="ORF">MECH1_V1_2718</name>
</gene>
<evidence type="ECO:0000313" key="8">
    <source>
        <dbReference type="EMBL" id="CAL1241494.1"/>
    </source>
</evidence>
<evidence type="ECO:0000256" key="7">
    <source>
        <dbReference type="SAM" id="Phobius"/>
    </source>
</evidence>
<dbReference type="Pfam" id="PF00873">
    <property type="entry name" value="ACR_tran"/>
    <property type="match status" value="1"/>
</dbReference>
<organism evidence="8 9">
    <name type="scientific">Candidatus Methylocalor cossyra</name>
    <dbReference type="NCBI Taxonomy" id="3108543"/>
    <lineage>
        <taxon>Bacteria</taxon>
        <taxon>Pseudomonadati</taxon>
        <taxon>Pseudomonadota</taxon>
        <taxon>Gammaproteobacteria</taxon>
        <taxon>Methylococcales</taxon>
        <taxon>Methylococcaceae</taxon>
        <taxon>Candidatus Methylocalor</taxon>
    </lineage>
</organism>
<proteinExistence type="predicted"/>
<dbReference type="Gene3D" id="3.30.2090.10">
    <property type="entry name" value="Multidrug efflux transporter AcrB TolC docking domain, DN and DC subdomains"/>
    <property type="match status" value="2"/>
</dbReference>
<dbReference type="InterPro" id="IPR001036">
    <property type="entry name" value="Acrflvin-R"/>
</dbReference>
<dbReference type="PANTHER" id="PTHR32063:SF34">
    <property type="entry name" value="MULTIDRUG RESISTANCE PROTEIN MDTC"/>
    <property type="match status" value="1"/>
</dbReference>
<feature type="transmembrane region" description="Helical" evidence="7">
    <location>
        <begin position="856"/>
        <end position="873"/>
    </location>
</feature>
<dbReference type="InterPro" id="IPR027463">
    <property type="entry name" value="AcrB_DN_DC_subdom"/>
</dbReference>
<sequence length="1028" mass="109532">MNLSAPFVQRPVGTTLLTLAVALAGALAFRLLPVSPLPQVEFPTLLVTANLPGASPETMAATVATPLERQFGRIAGITEMSSTSALGSTSVVLQFDLDRDIDAAARDVQAAINAARSQLPANLPSNPAYRKINPADAPILILSLTSQTHDRGRLYDVASSVLQQKLARLEGVGQVMVGGGALPAIRVAVNPTLLNNYGLGLAEVRAALAAANVNRPKGELADAHRSLSLVTSDQLFRAEDYRSLIVAYRDSGAVQLGDIATVTDSIEDLRTGGLVHGKPAVLVIVYRQPGANIIETVDRVRAALPALRAALSPAIDLEVVMDRTGTIRASVRDVEFTLVLSTLLVIGVVFLFLGSGRAALIPTVAIPVSLIGTFGAMYLFGYSLNNLSLMALTIATGFVVDDAIVVIENISRHLERGRRALDAALRGAQEIGFTVLSMSLSLVAVFIPILLMGGIVGRLFHEFAVTLSIAILLSLVVSLTTTPMLCAALLRPPAASRGPFRRRFEAAFARLLRSYQGSLRWVLGHRRLTLLVTLATMALTVHLYAALPKGFFPQQDTGRLAGQILGDQSISFQAMFDRLRQFVRVVEDDPAVENALAFTGGGGGAVNTGRMFVTLKPIEERRESADAVIARLRAKTAAIPGASLYLQSVQDLRIGGRASAAQFQFTLQGDNLEELAQWTPRVLKKLRTLPQLADVNSDQQNKGLAATLAIDRETAARLGVSVQAIDETLYDAFGQRQVSTLYTALNQYHVVMEVAPEFRRGPQDLNQLYVRSAAGRQVPLGAVARYQPSATALAVTHAGQFPAVTLSFNLAPGHSLGEAVAAITEAARELRLPASIQARFQGAAQAFQASLADQPILIGAALLVVYIVLGILYESYVHPLTILSTLPSAGLGALLALLLQGTELNVMALIGILLLIGIVKKNAILMIDFALEAERHQGKSPEEAIFQACLLRFRPILMTTLAALLGALPLAIGFGTGAELRQPLGVAVVGGLLLSQVLTLYTTPVVYLYLDRLRCLGLRLPGIGRSAP</sequence>
<dbReference type="SUPFAM" id="SSF82866">
    <property type="entry name" value="Multidrug efflux transporter AcrB transmembrane domain"/>
    <property type="match status" value="2"/>
</dbReference>
<evidence type="ECO:0000256" key="1">
    <source>
        <dbReference type="ARBA" id="ARBA00022448"/>
    </source>
</evidence>
<feature type="transmembrane region" description="Helical" evidence="7">
    <location>
        <begin position="463"/>
        <end position="490"/>
    </location>
</feature>
<keyword evidence="3" id="KW-0997">Cell inner membrane</keyword>
<reference evidence="8 9" key="1">
    <citation type="submission" date="2024-04" db="EMBL/GenBank/DDBJ databases">
        <authorList>
            <person name="Cremers G."/>
        </authorList>
    </citation>
    <scope>NUCLEOTIDE SEQUENCE [LARGE SCALE GENOMIC DNA]</scope>
    <source>
        <strain evidence="8">MeCH1-AG</strain>
    </source>
</reference>
<protein>
    <submittedName>
        <fullName evidence="8">Multidrug efflux pump RND permease subunit MdtC</fullName>
    </submittedName>
</protein>
<feature type="transmembrane region" description="Helical" evidence="7">
    <location>
        <begin position="336"/>
        <end position="353"/>
    </location>
</feature>
<evidence type="ECO:0000313" key="9">
    <source>
        <dbReference type="Proteomes" id="UP001497493"/>
    </source>
</evidence>
<keyword evidence="1" id="KW-0813">Transport</keyword>
<keyword evidence="9" id="KW-1185">Reference proteome</keyword>
<feature type="transmembrane region" description="Helical" evidence="7">
    <location>
        <begin position="360"/>
        <end position="381"/>
    </location>
</feature>
<accession>A0ABM9NLI3</accession>
<evidence type="ECO:0000256" key="6">
    <source>
        <dbReference type="ARBA" id="ARBA00023136"/>
    </source>
</evidence>
<feature type="transmembrane region" description="Helical" evidence="7">
    <location>
        <begin position="387"/>
        <end position="410"/>
    </location>
</feature>
<dbReference type="NCBIfam" id="NF033617">
    <property type="entry name" value="RND_permease_2"/>
    <property type="match status" value="1"/>
</dbReference>
<evidence type="ECO:0000256" key="5">
    <source>
        <dbReference type="ARBA" id="ARBA00022989"/>
    </source>
</evidence>
<name>A0ABM9NLI3_9GAMM</name>
<evidence type="ECO:0000256" key="3">
    <source>
        <dbReference type="ARBA" id="ARBA00022519"/>
    </source>
</evidence>
<dbReference type="Gene3D" id="3.30.70.1440">
    <property type="entry name" value="Multidrug efflux transporter AcrB pore domain"/>
    <property type="match status" value="1"/>
</dbReference>
<dbReference type="PRINTS" id="PR00702">
    <property type="entry name" value="ACRIFLAVINRP"/>
</dbReference>
<feature type="transmembrane region" description="Helical" evidence="7">
    <location>
        <begin position="984"/>
        <end position="1010"/>
    </location>
</feature>
<dbReference type="Gene3D" id="1.20.1640.10">
    <property type="entry name" value="Multidrug efflux transporter AcrB transmembrane domain"/>
    <property type="match status" value="2"/>
</dbReference>
<evidence type="ECO:0000256" key="2">
    <source>
        <dbReference type="ARBA" id="ARBA00022475"/>
    </source>
</evidence>
<feature type="transmembrane region" description="Helical" evidence="7">
    <location>
        <begin position="431"/>
        <end position="451"/>
    </location>
</feature>
<feature type="transmembrane region" description="Helical" evidence="7">
    <location>
        <begin position="951"/>
        <end position="972"/>
    </location>
</feature>
<feature type="transmembrane region" description="Helical" evidence="7">
    <location>
        <begin position="906"/>
        <end position="931"/>
    </location>
</feature>
<keyword evidence="6 7" id="KW-0472">Membrane</keyword>
<keyword evidence="2" id="KW-1003">Cell membrane</keyword>
<keyword evidence="4 7" id="KW-0812">Transmembrane</keyword>
<evidence type="ECO:0000256" key="4">
    <source>
        <dbReference type="ARBA" id="ARBA00022692"/>
    </source>
</evidence>
<dbReference type="PANTHER" id="PTHR32063">
    <property type="match status" value="1"/>
</dbReference>
<dbReference type="RefSeq" id="WP_348758004.1">
    <property type="nucleotide sequence ID" value="NZ_OZ026884.1"/>
</dbReference>
<dbReference type="SUPFAM" id="SSF82714">
    <property type="entry name" value="Multidrug efflux transporter AcrB TolC docking domain, DN and DC subdomains"/>
    <property type="match status" value="2"/>
</dbReference>
<dbReference type="Gene3D" id="3.30.70.1320">
    <property type="entry name" value="Multidrug efflux transporter AcrB pore domain like"/>
    <property type="match status" value="1"/>
</dbReference>
<dbReference type="Proteomes" id="UP001497493">
    <property type="component" value="Chromosome"/>
</dbReference>